<dbReference type="InterPro" id="IPR043162">
    <property type="entry name" value="DOCK_C_lobe_C"/>
</dbReference>
<dbReference type="PROSITE" id="PS51650">
    <property type="entry name" value="C2_DOCK"/>
    <property type="match status" value="1"/>
</dbReference>
<dbReference type="InterPro" id="IPR027357">
    <property type="entry name" value="DOCKER_dom"/>
</dbReference>
<dbReference type="Pfam" id="PF11878">
    <property type="entry name" value="DOCK_C-D_N"/>
    <property type="match status" value="1"/>
</dbReference>
<evidence type="ECO:0000313" key="8">
    <source>
        <dbReference type="Proteomes" id="UP000070412"/>
    </source>
</evidence>
<comment type="similarity">
    <text evidence="2">Belongs to the DOCK family.</text>
</comment>
<dbReference type="Pfam" id="PF14429">
    <property type="entry name" value="DOCK-C2"/>
    <property type="match status" value="1"/>
</dbReference>
<dbReference type="Gene3D" id="1.25.40.410">
    <property type="match status" value="1"/>
</dbReference>
<dbReference type="EMBL" id="WVUK01000052">
    <property type="protein sequence ID" value="KAF7494768.1"/>
    <property type="molecule type" value="Genomic_DNA"/>
</dbReference>
<dbReference type="EnsemblMetazoa" id="SSS_16s_mrna">
    <property type="protein sequence ID" value="KAF7494768.1"/>
    <property type="gene ID" value="SSS_16"/>
</dbReference>
<evidence type="ECO:0000256" key="3">
    <source>
        <dbReference type="SAM" id="MobiDB-lite"/>
    </source>
</evidence>
<gene>
    <name evidence="6" type="primary">SSS_16g</name>
    <name evidence="6" type="ORF">SSS_16</name>
</gene>
<feature type="region of interest" description="Disordered" evidence="3">
    <location>
        <begin position="196"/>
        <end position="217"/>
    </location>
</feature>
<evidence type="ECO:0000256" key="1">
    <source>
        <dbReference type="ARBA" id="ARBA00022658"/>
    </source>
</evidence>
<dbReference type="InterPro" id="IPR043161">
    <property type="entry name" value="DOCK_C_lobe_A"/>
</dbReference>
<feature type="compositionally biased region" description="Basic and acidic residues" evidence="3">
    <location>
        <begin position="198"/>
        <end position="214"/>
    </location>
</feature>
<keyword evidence="1" id="KW-0344">Guanine-nucleotide releasing factor</keyword>
<feature type="region of interest" description="Disordered" evidence="3">
    <location>
        <begin position="268"/>
        <end position="289"/>
    </location>
</feature>
<feature type="domain" description="DOCKER" evidence="5">
    <location>
        <begin position="1818"/>
        <end position="2288"/>
    </location>
</feature>
<dbReference type="InterPro" id="IPR021816">
    <property type="entry name" value="DOCK_C/D_N"/>
</dbReference>
<dbReference type="Gene3D" id="2.60.40.150">
    <property type="entry name" value="C2 domain"/>
    <property type="match status" value="1"/>
</dbReference>
<dbReference type="PANTHER" id="PTHR23317:SF76">
    <property type="entry name" value="LD20667P"/>
    <property type="match status" value="1"/>
</dbReference>
<dbReference type="InterPro" id="IPR027007">
    <property type="entry name" value="C2_DOCK-type_domain"/>
</dbReference>
<organism evidence="6">
    <name type="scientific">Sarcoptes scabiei</name>
    <name type="common">Itch mite</name>
    <name type="synonym">Acarus scabiei</name>
    <dbReference type="NCBI Taxonomy" id="52283"/>
    <lineage>
        <taxon>Eukaryota</taxon>
        <taxon>Metazoa</taxon>
        <taxon>Ecdysozoa</taxon>
        <taxon>Arthropoda</taxon>
        <taxon>Chelicerata</taxon>
        <taxon>Arachnida</taxon>
        <taxon>Acari</taxon>
        <taxon>Acariformes</taxon>
        <taxon>Sarcoptiformes</taxon>
        <taxon>Astigmata</taxon>
        <taxon>Psoroptidia</taxon>
        <taxon>Sarcoptoidea</taxon>
        <taxon>Sarcoptidae</taxon>
        <taxon>Sarcoptinae</taxon>
        <taxon>Sarcoptes</taxon>
    </lineage>
</organism>
<evidence type="ECO:0000259" key="5">
    <source>
        <dbReference type="PROSITE" id="PS51651"/>
    </source>
</evidence>
<dbReference type="InterPro" id="IPR035892">
    <property type="entry name" value="C2_domain_sf"/>
</dbReference>
<evidence type="ECO:0000259" key="4">
    <source>
        <dbReference type="PROSITE" id="PS51650"/>
    </source>
</evidence>
<dbReference type="PANTHER" id="PTHR23317">
    <property type="entry name" value="DEDICATOR OF CYTOKINESIS DOCK"/>
    <property type="match status" value="1"/>
</dbReference>
<dbReference type="InterPro" id="IPR046773">
    <property type="entry name" value="DOCKER_Lobe_C"/>
</dbReference>
<dbReference type="Pfam" id="PF20422">
    <property type="entry name" value="DHR-2_Lobe_B"/>
    <property type="match status" value="1"/>
</dbReference>
<reference evidence="8" key="1">
    <citation type="journal article" date="2020" name="PLoS Negl. Trop. Dis.">
        <title>High-quality nuclear genome for Sarcoptes scabiei-A critical resource for a neglected parasite.</title>
        <authorList>
            <person name="Korhonen P.K."/>
            <person name="Gasser R.B."/>
            <person name="Ma G."/>
            <person name="Wang T."/>
            <person name="Stroehlein A.J."/>
            <person name="Young N.D."/>
            <person name="Ang C.S."/>
            <person name="Fernando D.D."/>
            <person name="Lu H.C."/>
            <person name="Taylor S."/>
            <person name="Reynolds S.L."/>
            <person name="Mofiz E."/>
            <person name="Najaraj S.H."/>
            <person name="Gowda H."/>
            <person name="Madugundu A."/>
            <person name="Renuse S."/>
            <person name="Holt D."/>
            <person name="Pandey A."/>
            <person name="Papenfuss A.T."/>
            <person name="Fischer K."/>
        </authorList>
    </citation>
    <scope>NUCLEOTIDE SEQUENCE [LARGE SCALE GENOMIC DNA]</scope>
</reference>
<dbReference type="GO" id="GO:0007264">
    <property type="term" value="P:small GTPase-mediated signal transduction"/>
    <property type="evidence" value="ECO:0007669"/>
    <property type="project" value="InterPro"/>
</dbReference>
<evidence type="ECO:0000313" key="7">
    <source>
        <dbReference type="EnsemblMetazoa" id="KAF7494768.1"/>
    </source>
</evidence>
<dbReference type="Gene3D" id="1.20.58.740">
    <property type="match status" value="1"/>
</dbReference>
<protein>
    <submittedName>
        <fullName evidence="6">Dedicator of cytokinesis protein 6</fullName>
    </submittedName>
</protein>
<evidence type="ECO:0000256" key="2">
    <source>
        <dbReference type="PROSITE-ProRule" id="PRU00983"/>
    </source>
</evidence>
<keyword evidence="8" id="KW-1185">Reference proteome</keyword>
<reference evidence="6" key="2">
    <citation type="submission" date="2020-01" db="EMBL/GenBank/DDBJ databases">
        <authorList>
            <person name="Korhonen P.K.K."/>
            <person name="Guangxu M.G."/>
            <person name="Wang T.W."/>
            <person name="Stroehlein A.J.S."/>
            <person name="Young N.D."/>
            <person name="Ang C.-S.A."/>
            <person name="Fernando D.W.F."/>
            <person name="Lu H.L."/>
            <person name="Taylor S.T."/>
            <person name="Ehtesham M.E.M."/>
            <person name="Najaraj S.H.N."/>
            <person name="Harsha G.H.G."/>
            <person name="Madugundu A.M."/>
            <person name="Renuse S.R."/>
            <person name="Holt D.H."/>
            <person name="Pandey A.P."/>
            <person name="Papenfuss A.P."/>
            <person name="Gasser R.B.G."/>
            <person name="Fischer K.F."/>
        </authorList>
    </citation>
    <scope>NUCLEOTIDE SEQUENCE</scope>
    <source>
        <strain evidence="6">SSS_KF_BRIS2020</strain>
    </source>
</reference>
<dbReference type="Pfam" id="PF20421">
    <property type="entry name" value="DHR-2_Lobe_C"/>
    <property type="match status" value="1"/>
</dbReference>
<feature type="domain" description="C2 DOCK-type" evidence="4">
    <location>
        <begin position="726"/>
        <end position="894"/>
    </location>
</feature>
<dbReference type="PROSITE" id="PS51651">
    <property type="entry name" value="DOCKER"/>
    <property type="match status" value="1"/>
</dbReference>
<dbReference type="InterPro" id="IPR046770">
    <property type="entry name" value="DOCKER_Lobe_B"/>
</dbReference>
<dbReference type="Proteomes" id="UP000070412">
    <property type="component" value="Unassembled WGS sequence"/>
</dbReference>
<dbReference type="InterPro" id="IPR026791">
    <property type="entry name" value="DOCK"/>
</dbReference>
<dbReference type="Pfam" id="PF06920">
    <property type="entry name" value="DHR-2_Lobe_A"/>
    <property type="match status" value="1"/>
</dbReference>
<evidence type="ECO:0000313" key="6">
    <source>
        <dbReference type="EMBL" id="KAF7494768.1"/>
    </source>
</evidence>
<dbReference type="GO" id="GO:0005085">
    <property type="term" value="F:guanyl-nucleotide exchange factor activity"/>
    <property type="evidence" value="ECO:0007669"/>
    <property type="project" value="UniProtKB-KW"/>
</dbReference>
<dbReference type="OrthoDB" id="47328at2759"/>
<proteinExistence type="inferred from homology"/>
<dbReference type="FunFam" id="1.20.58.740:FF:000002">
    <property type="entry name" value="Dedicator of cytokinesis protein 7"/>
    <property type="match status" value="1"/>
</dbReference>
<name>A0A834RJ74_SARSC</name>
<dbReference type="InterPro" id="IPR046769">
    <property type="entry name" value="DOCKER_Lobe_A"/>
</dbReference>
<accession>A0A834RJ74</accession>
<sequence length="2337" mass="269633">MSLTGRRAFASKLIKDSNVDIRHRLAKILASASSSSSNLTPNANNTIDCDDNRFVDRLKSSNCFQFTQSIDVTSPDINDSSDTHSPNLYSTNSFADLPDPIDYEDYIEKNSDKIDAKLRAILLIPSDDISVDKYRPTSRTLNSSPPNFLDLNIANDPYIHCVNGSNLKSMIIIKKYEKKMCRDEFQRRRKENLKRLRRQDYEHSNGSRSFKDESASILESQTPQTIIMEQFSSKTTPRPQSLISQASTFQPPLASDEDDDFFEDETARNRCDDIDDDDDESSRTPKAHEMNNLIECTPFNLLSKNLLCNDQNNHLSYIDSDRPNDDRQLNQSSFFSNKTDSFGSSFDEIFEKNYDDFFQNLSIQYDIDFSDQNHPLFYLFPCQNYEEMIEYRAEIYPPCDVYRFNFLIKCLSLEMDLTIEPIFASLAVYDLKARKKLTENFYFDLNPDSTKDLLKSHIAYQDLSTLSKSAIFGLSQLNPDLYFVIKLEKVFQNEINDVLEAYVRPPEDQNKLDRLKSMAKNNCERLGQYRMHFAWAVFPLVDILLANTKCRSDSLNSNQSSDILQPRNSSNSLESLKRIANECTSNFSRKGSLERHLTLGSINGSNSSLERKSSITNEDLAILFGQFKPVTITSKLFYRHEADKFSDDDLYKFISEFRRSSLNTKRVRSFPCTLKLDVCSLPNESQLKSRVNSELVRLHPFPNEQATPVKEVLEFRDILMPHHEHRNLLFVYPKSVNFTSRQNSARNVTIKIQLMNSEDKFNALPIIFGKSSCPEYLSEAFTAINYHNRCPNFSEEFKIRLPSQINKQTHLFFTFIHVHTKPKNDVPLNEIVGHTWLPLWREDRLQTGTFNLPIVTEQPTPGYSFLTPNDPESLSNLKWIDNHKPIFVVHLDSYSSIFAQDAYVDRFFRITSSLECQNQINSLFHSANIFEEFNKAITGLMNSSLDSLMKFVHIILNRIIWLMIKPPSVLQNINQSHPNLSLSSLKSLKLILFETFVGLVNRLIKAQNGGTLPNGFEILKTFLQFQVIIPQPESIYNLNYNSQTRNEIVNDDSESNLFTKPLHEEIISQWLKSDEKIFNLLMVNSFFFLDLIFKSICITLSLQSNSDKLVNNKNLHKFIDKSLKNNISNLITLITSFTIKQINDELYFSPQHQHQSTLQSNQSFIDQSSDLKSVRRLENLNSSLAFFIRDLLSILERFYVFGLIKQYLTTMIASTINTDQEQSKRTSNKFNERLFKLRIDFLRIICGHEHFFALNIPFGTPLFTSLESTNNWQNGNQSGFSPSFSLAKEMLDTNLFPNLLFDQIRLFSELTEEYRRQHWLLGLVFCTLIESFTKTKYSIQTKSANILRSIQTSFDWDDRFKDSSIKHRIACLFLPLIGILIDVIEHLNDTCTKDNPFYSVLEVQKHRKNNSKASNRDEDSYGSTFIENSIALAIGSSQSFGDLYENSQPPNKKTSPMHNYRLGLSYQPINPEATRILLTCLLWTIGNVDRTIFLQYLNEFSNERLLDYMSSPKLAFRKPDDTIRLHGSSRKDFLRRKDYSQSFGPTDSSNDGKIRWKRDSSVSSVPSALELMKSIDEERLQADEHLSTMVNLIVLDAINFIFNLFRQRIKCVSNFGLSSSTKSMAKNFNLKNQYANDEFVVCSAFHSLLQIFSFRQSDRVLLAALDSQRALLHLFPEILFVEGLSEIDFCSDLCYLLLKHCASKSSTVRIQAPASIYLLLRQYYQSSTNYSRIKIQITMSLSQLVGTSLAFSEINIRNALNNVLRYALNDQTVRETSFPNQVQELVFNLIMILSDTMQMKEHEKDPEMLLDLMYRISKGYQNSPVLRVTWLENMAKKHADFGQHVEAAQCYVHAAALVSECLHKVNRRSYLPVSCAAFQKVCPNVFEESLSSKSEINLDKTIYFNEDVDSKKDVHSLKLLSESGLIALLEQSAKYFQISGMFEAVNEIYKLLIPIQEHHYRYKDLAKIHSTLHDIFIKIEQQEGKRAFAAYFRVGFYGTLFGGLNQKEFIYKERFLTKLPEIANRLETFYGNRFGQENVEVIKDSNLVDVSKLENNKGNELIELVGFSIFCRSPIAYIQITYVEPYFDHWEMESRRTCFEKNYNIKRFIYSTPFTMDGRAHGQLYEQCKRKTILSIENAFPYLKTRILVRNRSQHSLSPIEVAIEDVLKKTLELANAANQDPVDGKILQMVLQGCVGTTVNQGPAEIANVFLSEEPNIPSGHQRPSLQLKNNLRNVFKEFCARCGEALSKNRKLASGNEKQCEYHKELERNFYLFTERLAPLMDHTNHKHSVAMLRKTYINGFIIPSVIQSPSSNDDRSDVDNQSKTINGVWNHHRL</sequence>
<reference evidence="7" key="3">
    <citation type="submission" date="2022-06" db="UniProtKB">
        <authorList>
            <consortium name="EnsemblMetazoa"/>
        </authorList>
    </citation>
    <scope>IDENTIFICATION</scope>
</reference>